<dbReference type="Proteomes" id="UP000008138">
    <property type="component" value="Chromosome"/>
</dbReference>
<keyword evidence="1 3" id="KW-0689">Ribosomal protein</keyword>
<evidence type="ECO:0000313" key="6">
    <source>
        <dbReference type="Proteomes" id="UP000008138"/>
    </source>
</evidence>
<evidence type="ECO:0000256" key="2">
    <source>
        <dbReference type="ARBA" id="ARBA00023274"/>
    </source>
</evidence>
<gene>
    <name evidence="3" type="primary">rpl13e</name>
    <name evidence="5" type="ordered locus">TUZN_2054</name>
</gene>
<dbReference type="eggNOG" id="arCOG01013">
    <property type="taxonomic scope" value="Archaea"/>
</dbReference>
<dbReference type="InterPro" id="IPR001380">
    <property type="entry name" value="Ribosomal_eL13"/>
</dbReference>
<comment type="similarity">
    <text evidence="3 4">Belongs to the eukaryotic ribosomal protein eL13 family.</text>
</comment>
<keyword evidence="6" id="KW-1185">Reference proteome</keyword>
<reference key="2">
    <citation type="submission" date="2011-03" db="EMBL/GenBank/DDBJ databases">
        <title>Complete genome sequence of the thermoacidophilic crenarchaeon Thermoproteus uzoniensis 768-20.</title>
        <authorList>
            <person name="Mardanov A.V."/>
            <person name="Gumerov V.M."/>
            <person name="Beletsky A.V."/>
            <person name="Prokofeva M.I."/>
            <person name="Bonch-Osmolovskaya E.A."/>
            <person name="Ravin N.V."/>
            <person name="Skryabin K.G."/>
        </authorList>
    </citation>
    <scope>NUCLEOTIDE SEQUENCE</scope>
    <source>
        <strain>768-20</strain>
    </source>
</reference>
<dbReference type="GO" id="GO:0006412">
    <property type="term" value="P:translation"/>
    <property type="evidence" value="ECO:0007669"/>
    <property type="project" value="UniProtKB-UniRule"/>
</dbReference>
<keyword evidence="2 3" id="KW-0687">Ribonucleoprotein</keyword>
<evidence type="ECO:0000256" key="4">
    <source>
        <dbReference type="RuleBase" id="RU000572"/>
    </source>
</evidence>
<dbReference type="GO" id="GO:1990904">
    <property type="term" value="C:ribonucleoprotein complex"/>
    <property type="evidence" value="ECO:0007669"/>
    <property type="project" value="UniProtKB-KW"/>
</dbReference>
<dbReference type="EMBL" id="CP002590">
    <property type="protein sequence ID" value="AEA13512.1"/>
    <property type="molecule type" value="Genomic_DNA"/>
</dbReference>
<dbReference type="SUPFAM" id="SSF54189">
    <property type="entry name" value="Ribosomal proteins S24e, L23 and L15e"/>
    <property type="match status" value="1"/>
</dbReference>
<dbReference type="KEGG" id="tuz:TUZN_2054"/>
<dbReference type="HOGENOM" id="CLU_1674077_0_0_2"/>
<sequence length="164" mass="18218">MAMADAIAATPPKPLVKEPATISSGGVARWKVGRGFSVGEVRQVGLTVEQARLLGLYVDTRRKSIHDVNVQALREWLVKVLEGQMPPPEPKMPVSVSIKPKRGRAFRGLTSAGRRARGLLSTRYKETHARKWKKKAAERAAKRRHEATKGLGNLMRISKIIHKK</sequence>
<evidence type="ECO:0000256" key="1">
    <source>
        <dbReference type="ARBA" id="ARBA00022980"/>
    </source>
</evidence>
<dbReference type="AlphaFoldDB" id="F2L587"/>
<protein>
    <recommendedName>
        <fullName evidence="3">Large ribosomal subunit protein eL13</fullName>
    </recommendedName>
</protein>
<dbReference type="STRING" id="999630.TUZN_2054"/>
<name>F2L587_THEU7</name>
<dbReference type="GO" id="GO:0005840">
    <property type="term" value="C:ribosome"/>
    <property type="evidence" value="ECO:0007669"/>
    <property type="project" value="UniProtKB-KW"/>
</dbReference>
<evidence type="ECO:0000256" key="3">
    <source>
        <dbReference type="HAMAP-Rule" id="MF_00499"/>
    </source>
</evidence>
<proteinExistence type="inferred from homology"/>
<dbReference type="GO" id="GO:0003735">
    <property type="term" value="F:structural constituent of ribosome"/>
    <property type="evidence" value="ECO:0007669"/>
    <property type="project" value="InterPro"/>
</dbReference>
<evidence type="ECO:0000313" key="5">
    <source>
        <dbReference type="EMBL" id="AEA13512.1"/>
    </source>
</evidence>
<dbReference type="PROSITE" id="PS01104">
    <property type="entry name" value="RIBOSOMAL_L13E"/>
    <property type="match status" value="1"/>
</dbReference>
<reference evidence="5 6" key="1">
    <citation type="journal article" date="2011" name="J. Bacteriol.">
        <title>Complete genome sequence of the thermoacidophilic crenarchaeon Thermoproteus uzoniensis 768-20.</title>
        <authorList>
            <person name="Mardanov A.V."/>
            <person name="Gumerov V.M."/>
            <person name="Beletsky A.V."/>
            <person name="Prokofeva M.I."/>
            <person name="Bonch-Osmolovskaya E.A."/>
            <person name="Ravin N.V."/>
            <person name="Skryabin K.G."/>
        </authorList>
    </citation>
    <scope>NUCLEOTIDE SEQUENCE [LARGE SCALE GENOMIC DNA]</scope>
    <source>
        <strain evidence="5 6">768-20</strain>
    </source>
</reference>
<dbReference type="InterPro" id="IPR012678">
    <property type="entry name" value="Ribosomal_uL23/eL15/eS24_sf"/>
</dbReference>
<dbReference type="HAMAP" id="MF_00499">
    <property type="entry name" value="Ribosomal_eL13"/>
    <property type="match status" value="1"/>
</dbReference>
<accession>F2L587</accession>
<dbReference type="Pfam" id="PF01294">
    <property type="entry name" value="Ribosomal_L13e"/>
    <property type="match status" value="1"/>
</dbReference>
<dbReference type="InterPro" id="IPR018256">
    <property type="entry name" value="Ribosomal_eL13_CS"/>
</dbReference>
<organism evidence="5 6">
    <name type="scientific">Thermoproteus uzoniensis (strain 768-20)</name>
    <dbReference type="NCBI Taxonomy" id="999630"/>
    <lineage>
        <taxon>Archaea</taxon>
        <taxon>Thermoproteota</taxon>
        <taxon>Thermoprotei</taxon>
        <taxon>Thermoproteales</taxon>
        <taxon>Thermoproteaceae</taxon>
        <taxon>Thermoproteus</taxon>
    </lineage>
</organism>